<dbReference type="Proteomes" id="UP000467700">
    <property type="component" value="Unassembled WGS sequence"/>
</dbReference>
<evidence type="ECO:0000313" key="2">
    <source>
        <dbReference type="Proteomes" id="UP000467700"/>
    </source>
</evidence>
<evidence type="ECO:0000313" key="1">
    <source>
        <dbReference type="EMBL" id="CAA7265273.1"/>
    </source>
</evidence>
<keyword evidence="2" id="KW-1185">Reference proteome</keyword>
<protein>
    <submittedName>
        <fullName evidence="1">Uncharacterized protein</fullName>
    </submittedName>
</protein>
<organism evidence="1 2">
    <name type="scientific">Cyclocybe aegerita</name>
    <name type="common">Black poplar mushroom</name>
    <name type="synonym">Agrocybe aegerita</name>
    <dbReference type="NCBI Taxonomy" id="1973307"/>
    <lineage>
        <taxon>Eukaryota</taxon>
        <taxon>Fungi</taxon>
        <taxon>Dikarya</taxon>
        <taxon>Basidiomycota</taxon>
        <taxon>Agaricomycotina</taxon>
        <taxon>Agaricomycetes</taxon>
        <taxon>Agaricomycetidae</taxon>
        <taxon>Agaricales</taxon>
        <taxon>Agaricineae</taxon>
        <taxon>Bolbitiaceae</taxon>
        <taxon>Cyclocybe</taxon>
    </lineage>
</organism>
<name>A0A8S0XL34_CYCAE</name>
<comment type="caution">
    <text evidence="1">The sequence shown here is derived from an EMBL/GenBank/DDBJ whole genome shotgun (WGS) entry which is preliminary data.</text>
</comment>
<gene>
    <name evidence="1" type="ORF">AAE3_LOCUS7587</name>
</gene>
<dbReference type="EMBL" id="CACVBS010000048">
    <property type="protein sequence ID" value="CAA7265273.1"/>
    <property type="molecule type" value="Genomic_DNA"/>
</dbReference>
<proteinExistence type="predicted"/>
<sequence>MFGKGCHYCLRNLSKTIHKVEYARVKCCTRCLDEHFMVVASPQTIPGDYDCLLKERLPVIEVGSGKKERTYAFRSLHEKWSETHNTFQSHEEKLEWVAKEHRARIEIEHHARECEQWLERYTTRKETEHREIVRKRKAVFMARLEKSKWGPELKINDCKPDEHWSVVHASNNCVLDVVLKKLDKEFDQFMVSAKKTRLFEEKKKVIKKRMPILKRSYDIWVSTLPANAVCPPLSEVFRTPFVQEMFYSTPATAGETDDFLPSISASADAVIQQWLEKGIADLIKIPEEKIIPFSLIKDISSTTQSEAFPVAALELATTSFVCNNSECGPLQYPRVLMHTCPASSKPSQFDDRDEKVVFELTGQTYWNTGRSIRIVRDSKTIVEIVKLCGYDPRTTTAKEMDEANPILICIKCNDKSGRATMTWRTVVSCACPSTTRPLTPRQRASRSLIASFTGKYLPPNLSATKMVLKVLDEADTQKAQLMIAEAQERKLWEAKDGN</sequence>
<dbReference type="OrthoDB" id="2322499at2759"/>
<reference evidence="1 2" key="1">
    <citation type="submission" date="2020-01" db="EMBL/GenBank/DDBJ databases">
        <authorList>
            <person name="Gupta K D."/>
        </authorList>
    </citation>
    <scope>NUCLEOTIDE SEQUENCE [LARGE SCALE GENOMIC DNA]</scope>
</reference>
<accession>A0A8S0XL34</accession>
<dbReference type="AlphaFoldDB" id="A0A8S0XL34"/>